<dbReference type="Pfam" id="PF05193">
    <property type="entry name" value="Peptidase_M16_C"/>
    <property type="match status" value="1"/>
</dbReference>
<dbReference type="InterPro" id="IPR011765">
    <property type="entry name" value="Pept_M16_N"/>
</dbReference>
<keyword evidence="5" id="KW-1185">Reference proteome</keyword>
<feature type="domain" description="Peptidase M16 C-terminal" evidence="3">
    <location>
        <begin position="169"/>
        <end position="344"/>
    </location>
</feature>
<dbReference type="InterPro" id="IPR011249">
    <property type="entry name" value="Metalloenz_LuxS/M16"/>
</dbReference>
<dbReference type="Gene3D" id="3.30.830.10">
    <property type="entry name" value="Metalloenzyme, LuxS/M16 peptidase-like"/>
    <property type="match status" value="2"/>
</dbReference>
<reference evidence="4 5" key="1">
    <citation type="submission" date="2019-07" db="EMBL/GenBank/DDBJ databases">
        <authorList>
            <person name="Huq M.A."/>
        </authorList>
    </citation>
    <scope>NUCLEOTIDE SEQUENCE [LARGE SCALE GENOMIC DNA]</scope>
    <source>
        <strain evidence="4 5">MAH-3</strain>
    </source>
</reference>
<accession>A0A556N7K5</accession>
<name>A0A556N7K5_9FLAO</name>
<dbReference type="Proteomes" id="UP000316008">
    <property type="component" value="Unassembled WGS sequence"/>
</dbReference>
<evidence type="ECO:0000256" key="1">
    <source>
        <dbReference type="ARBA" id="ARBA00007261"/>
    </source>
</evidence>
<dbReference type="PANTHER" id="PTHR11851:SF49">
    <property type="entry name" value="MITOCHONDRIAL-PROCESSING PEPTIDASE SUBUNIT ALPHA"/>
    <property type="match status" value="1"/>
</dbReference>
<dbReference type="AlphaFoldDB" id="A0A556N7K5"/>
<dbReference type="SUPFAM" id="SSF63411">
    <property type="entry name" value="LuxS/MPP-like metallohydrolase"/>
    <property type="match status" value="2"/>
</dbReference>
<dbReference type="OrthoDB" id="9811314at2"/>
<feature type="domain" description="Peptidase M16 N-terminal" evidence="2">
    <location>
        <begin position="21"/>
        <end position="162"/>
    </location>
</feature>
<dbReference type="EMBL" id="VLPL01000001">
    <property type="protein sequence ID" value="TSJ48110.1"/>
    <property type="molecule type" value="Genomic_DNA"/>
</dbReference>
<dbReference type="PANTHER" id="PTHR11851">
    <property type="entry name" value="METALLOPROTEASE"/>
    <property type="match status" value="1"/>
</dbReference>
<dbReference type="InterPro" id="IPR050361">
    <property type="entry name" value="MPP/UQCRC_Complex"/>
</dbReference>
<proteinExistence type="inferred from homology"/>
<evidence type="ECO:0000259" key="3">
    <source>
        <dbReference type="Pfam" id="PF05193"/>
    </source>
</evidence>
<dbReference type="GO" id="GO:0046872">
    <property type="term" value="F:metal ion binding"/>
    <property type="evidence" value="ECO:0007669"/>
    <property type="project" value="InterPro"/>
</dbReference>
<gene>
    <name evidence="4" type="ORF">FO442_02955</name>
</gene>
<sequence>MIELLPHIYTLSNGLRLVYLHTGSPVAHLGVTVLAGSRFEEDHEVGLAHFLEHSIFKGTQKRKAFHILSRLDSVGGELNAYTTKEEICLYASFVKTHLNRAAELLSDIAINSNFPEKEIQKEKEIVLDELNSYLDSPSDKIFDDYEALIFPNHPLGNNILGTPESVQSFGRDSLKNYVDKFFFTENTVISFVGDIPLNTLVKCLEKYFHSMPSGKMKAIPRGFDSYIPVKKRVEEGNYQAHAIIGGIAPGYNSDHRRGMTMLTNVLGGPAMNSRLILSVREKYGYTYNIEAQYSPYPDLGYWSIYFGTDPKYLAKTMKIIYAELKKLREIPLTAKQLQQAKEQLKGHIALSLDSNLGLMQGLGKSLLLFNQIDTIGEMYAGIDKLTSEELLEIAQTYFREEHISELIYDVKSDSGSGN</sequence>
<evidence type="ECO:0000259" key="2">
    <source>
        <dbReference type="Pfam" id="PF00675"/>
    </source>
</evidence>
<comment type="caution">
    <text evidence="4">The sequence shown here is derived from an EMBL/GenBank/DDBJ whole genome shotgun (WGS) entry which is preliminary data.</text>
</comment>
<dbReference type="RefSeq" id="WP_144331645.1">
    <property type="nucleotide sequence ID" value="NZ_VLPL01000001.1"/>
</dbReference>
<organism evidence="4 5">
    <name type="scientific">Fluviicola chungangensis</name>
    <dbReference type="NCBI Taxonomy" id="2597671"/>
    <lineage>
        <taxon>Bacteria</taxon>
        <taxon>Pseudomonadati</taxon>
        <taxon>Bacteroidota</taxon>
        <taxon>Flavobacteriia</taxon>
        <taxon>Flavobacteriales</taxon>
        <taxon>Crocinitomicaceae</taxon>
        <taxon>Fluviicola</taxon>
    </lineage>
</organism>
<protein>
    <submittedName>
        <fullName evidence="4">Insulinase family protein</fullName>
    </submittedName>
</protein>
<dbReference type="InterPro" id="IPR007863">
    <property type="entry name" value="Peptidase_M16_C"/>
</dbReference>
<evidence type="ECO:0000313" key="5">
    <source>
        <dbReference type="Proteomes" id="UP000316008"/>
    </source>
</evidence>
<dbReference type="Pfam" id="PF00675">
    <property type="entry name" value="Peptidase_M16"/>
    <property type="match status" value="1"/>
</dbReference>
<comment type="similarity">
    <text evidence="1">Belongs to the peptidase M16 family.</text>
</comment>
<evidence type="ECO:0000313" key="4">
    <source>
        <dbReference type="EMBL" id="TSJ48110.1"/>
    </source>
</evidence>